<reference evidence="5 6" key="1">
    <citation type="submission" date="2021-03" db="EMBL/GenBank/DDBJ databases">
        <title>Paenibacillus artemisicola MWE-103 whole genome sequence.</title>
        <authorList>
            <person name="Ham Y.J."/>
        </authorList>
    </citation>
    <scope>NUCLEOTIDE SEQUENCE [LARGE SCALE GENOMIC DNA]</scope>
    <source>
        <strain evidence="5 6">MWE-103</strain>
    </source>
</reference>
<proteinExistence type="inferred from homology"/>
<dbReference type="PANTHER" id="PTHR43649">
    <property type="entry name" value="ARABINOSE-BINDING PROTEIN-RELATED"/>
    <property type="match status" value="1"/>
</dbReference>
<comment type="similarity">
    <text evidence="1">Belongs to the bacterial solute-binding protein 1 family.</text>
</comment>
<evidence type="ECO:0000256" key="3">
    <source>
        <dbReference type="SAM" id="MobiDB-lite"/>
    </source>
</evidence>
<dbReference type="SUPFAM" id="SSF53850">
    <property type="entry name" value="Periplasmic binding protein-like II"/>
    <property type="match status" value="1"/>
</dbReference>
<keyword evidence="2" id="KW-0813">Transport</keyword>
<dbReference type="InterPro" id="IPR006059">
    <property type="entry name" value="SBP"/>
</dbReference>
<gene>
    <name evidence="5" type="ORF">I8J29_21145</name>
</gene>
<accession>A0ABS3WEM2</accession>
<keyword evidence="4" id="KW-0732">Signal</keyword>
<evidence type="ECO:0000256" key="4">
    <source>
        <dbReference type="SAM" id="SignalP"/>
    </source>
</evidence>
<dbReference type="Proteomes" id="UP000670947">
    <property type="component" value="Unassembled WGS sequence"/>
</dbReference>
<comment type="caution">
    <text evidence="5">The sequence shown here is derived from an EMBL/GenBank/DDBJ whole genome shotgun (WGS) entry which is preliminary data.</text>
</comment>
<dbReference type="Pfam" id="PF01547">
    <property type="entry name" value="SBP_bac_1"/>
    <property type="match status" value="1"/>
</dbReference>
<dbReference type="Gene3D" id="3.40.190.10">
    <property type="entry name" value="Periplasmic binding protein-like II"/>
    <property type="match status" value="2"/>
</dbReference>
<protein>
    <submittedName>
        <fullName evidence="5">Extracellular solute-binding protein</fullName>
    </submittedName>
</protein>
<keyword evidence="6" id="KW-1185">Reference proteome</keyword>
<dbReference type="PANTHER" id="PTHR43649:SF29">
    <property type="entry name" value="OSMOPROTECTIVE COMPOUNDS-BINDING PROTEIN GGTB"/>
    <property type="match status" value="1"/>
</dbReference>
<evidence type="ECO:0000256" key="2">
    <source>
        <dbReference type="ARBA" id="ARBA00022448"/>
    </source>
</evidence>
<evidence type="ECO:0000313" key="5">
    <source>
        <dbReference type="EMBL" id="MBO7746728.1"/>
    </source>
</evidence>
<dbReference type="InterPro" id="IPR050490">
    <property type="entry name" value="Bact_solute-bd_prot1"/>
</dbReference>
<feature type="region of interest" description="Disordered" evidence="3">
    <location>
        <begin position="23"/>
        <end position="45"/>
    </location>
</feature>
<feature type="signal peptide" evidence="4">
    <location>
        <begin position="1"/>
        <end position="20"/>
    </location>
</feature>
<evidence type="ECO:0000256" key="1">
    <source>
        <dbReference type="ARBA" id="ARBA00008520"/>
    </source>
</evidence>
<sequence>MKKRLGVWLVLLLLISIVSACGSSNSASNSGNNTGASGGDQAVDPPKKVELNLMLTGLGRFKEQFDQYLKQFAAKEKTDKGIEVSYNLELPSDANLLKTRLASGDAPDIFSFHAAFDGPTFEKGGYLPDLSNEPFASKLIDTIRNVVTINGKVIGVPMESFSWSYLYNKDIFDKYGLKAPTTLSEMKQVVETLKSNDVTPFMLAYKEESFPGWLTQLAFESVAAKQDPDWWERMNKGEASFKELKDKGMFDIIDLVNANGTKRPLEIGADDGLAKFANGEGAMLITGTWYADSILKANPNFKLGLGALPVNDDPDSTMVNLAVSTTLTVYPDSPNKAVATDFLNYILDDNDSSAFFDQLKFNKVAKNQNIETFPWTEQGNQYVESGHSYLDQSIPQSANEAIGKMSQSYFSGQITQDQLVDEIDKAWKKSIELQK</sequence>
<name>A0ABS3WEM2_9BACL</name>
<evidence type="ECO:0000313" key="6">
    <source>
        <dbReference type="Proteomes" id="UP000670947"/>
    </source>
</evidence>
<feature type="compositionally biased region" description="Low complexity" evidence="3">
    <location>
        <begin position="23"/>
        <end position="35"/>
    </location>
</feature>
<dbReference type="EMBL" id="JAGGDJ010000022">
    <property type="protein sequence ID" value="MBO7746728.1"/>
    <property type="molecule type" value="Genomic_DNA"/>
</dbReference>
<dbReference type="PROSITE" id="PS51257">
    <property type="entry name" value="PROKAR_LIPOPROTEIN"/>
    <property type="match status" value="1"/>
</dbReference>
<feature type="chain" id="PRO_5047015445" evidence="4">
    <location>
        <begin position="21"/>
        <end position="435"/>
    </location>
</feature>
<organism evidence="5 6">
    <name type="scientific">Paenibacillus artemisiicola</name>
    <dbReference type="NCBI Taxonomy" id="1172618"/>
    <lineage>
        <taxon>Bacteria</taxon>
        <taxon>Bacillati</taxon>
        <taxon>Bacillota</taxon>
        <taxon>Bacilli</taxon>
        <taxon>Bacillales</taxon>
        <taxon>Paenibacillaceae</taxon>
        <taxon>Paenibacillus</taxon>
    </lineage>
</organism>